<name>A0A3A4RH79_9BACT</name>
<dbReference type="GO" id="GO:0004022">
    <property type="term" value="F:alcohol dehydrogenase (NAD+) activity"/>
    <property type="evidence" value="ECO:0007669"/>
    <property type="project" value="TreeGrafter"/>
</dbReference>
<sequence length="387" mass="41980">MNNTSYVSRLRKFIAPEFIFGNKARLFIDQYVRNFCGRKVFIVTDDGLINAGWSPSIIRITEQAGAAGVLFKDLTPNPKCEEVMHGAEIYVSEKCDIIIAVGGGSVIDCAKGIGIVAANGGNIKDYEGIDQIYTPIPPIICIPSTAGTSADVSQFAIITDVQEKRKFAIISKAVVPDISLIDPEVTYTMDKALTSHTGSDALVHAIEAYASKFSSPITDLHAIRAIEIIVKTLPRVVHNLSDPLLREQMMLASLHAGLAFSNASLGLVHAMAHVLGGTKDLPHGECNAILLRYVIEYNYDSAPLRYETIGKALGCESSHPSRKDVCEMILCFMQNLGIKPNFDAGIITPEEIPALAEKTLKDPCILTNPVMPSKEDIEALYGKAFAI</sequence>
<evidence type="ECO:0000313" key="8">
    <source>
        <dbReference type="Proteomes" id="UP000266426"/>
    </source>
</evidence>
<evidence type="ECO:0000256" key="2">
    <source>
        <dbReference type="ARBA" id="ARBA00007358"/>
    </source>
</evidence>
<dbReference type="AlphaFoldDB" id="A0A3A4RH79"/>
<accession>A0A3A4RH79</accession>
<dbReference type="InterPro" id="IPR018211">
    <property type="entry name" value="ADH_Fe_CS"/>
</dbReference>
<dbReference type="Gene3D" id="3.40.50.1970">
    <property type="match status" value="1"/>
</dbReference>
<keyword evidence="3" id="KW-0560">Oxidoreductase</keyword>
<evidence type="ECO:0000313" key="7">
    <source>
        <dbReference type="EMBL" id="RJP62063.1"/>
    </source>
</evidence>
<proteinExistence type="inferred from homology"/>
<comment type="cofactor">
    <cofactor evidence="1">
        <name>Fe cation</name>
        <dbReference type="ChEBI" id="CHEBI:24875"/>
    </cofactor>
</comment>
<reference evidence="7 8" key="1">
    <citation type="journal article" date="2017" name="ISME J.">
        <title>Energy and carbon metabolisms in a deep terrestrial subsurface fluid microbial community.</title>
        <authorList>
            <person name="Momper L."/>
            <person name="Jungbluth S.P."/>
            <person name="Lee M.D."/>
            <person name="Amend J.P."/>
        </authorList>
    </citation>
    <scope>NUCLEOTIDE SEQUENCE [LARGE SCALE GENOMIC DNA]</scope>
    <source>
        <strain evidence="7">SURF_26</strain>
    </source>
</reference>
<dbReference type="InterPro" id="IPR056798">
    <property type="entry name" value="ADH_Fe_C"/>
</dbReference>
<dbReference type="Proteomes" id="UP000266426">
    <property type="component" value="Unassembled WGS sequence"/>
</dbReference>
<dbReference type="Pfam" id="PF25137">
    <property type="entry name" value="ADH_Fe_C"/>
    <property type="match status" value="1"/>
</dbReference>
<dbReference type="FunFam" id="1.20.1090.10:FF:000001">
    <property type="entry name" value="Aldehyde-alcohol dehydrogenase"/>
    <property type="match status" value="1"/>
</dbReference>
<dbReference type="SUPFAM" id="SSF56796">
    <property type="entry name" value="Dehydroquinate synthase-like"/>
    <property type="match status" value="1"/>
</dbReference>
<organism evidence="7 8">
    <name type="scientific">Candidatus Auribacter fodinae</name>
    <dbReference type="NCBI Taxonomy" id="2093366"/>
    <lineage>
        <taxon>Bacteria</taxon>
        <taxon>Pseudomonadati</taxon>
        <taxon>Candidatus Auribacterota</taxon>
        <taxon>Candidatus Auribacteria</taxon>
        <taxon>Candidatus Auribacterales</taxon>
        <taxon>Candidatus Auribacteraceae</taxon>
        <taxon>Candidatus Auribacter</taxon>
    </lineage>
</organism>
<dbReference type="FunFam" id="3.40.50.1970:FF:000003">
    <property type="entry name" value="Alcohol dehydrogenase, iron-containing"/>
    <property type="match status" value="1"/>
</dbReference>
<dbReference type="EMBL" id="QZJZ01000005">
    <property type="protein sequence ID" value="RJP62063.1"/>
    <property type="molecule type" value="Genomic_DNA"/>
</dbReference>
<feature type="domain" description="Fe-containing alcohol dehydrogenase-like C-terminal" evidence="6">
    <location>
        <begin position="196"/>
        <end position="384"/>
    </location>
</feature>
<dbReference type="InterPro" id="IPR001670">
    <property type="entry name" value="ADH_Fe/GldA"/>
</dbReference>
<dbReference type="PANTHER" id="PTHR11496">
    <property type="entry name" value="ALCOHOL DEHYDROGENASE"/>
    <property type="match status" value="1"/>
</dbReference>
<protein>
    <submittedName>
        <fullName evidence="7">Iron-containing alcohol dehydrogenase</fullName>
    </submittedName>
</protein>
<dbReference type="InterPro" id="IPR039697">
    <property type="entry name" value="Alcohol_dehydrogenase_Fe"/>
</dbReference>
<evidence type="ECO:0000256" key="1">
    <source>
        <dbReference type="ARBA" id="ARBA00001962"/>
    </source>
</evidence>
<comment type="caution">
    <text evidence="7">The sequence shown here is derived from an EMBL/GenBank/DDBJ whole genome shotgun (WGS) entry which is preliminary data.</text>
</comment>
<dbReference type="Gene3D" id="1.20.1090.10">
    <property type="entry name" value="Dehydroquinate synthase-like - alpha domain"/>
    <property type="match status" value="1"/>
</dbReference>
<evidence type="ECO:0000259" key="5">
    <source>
        <dbReference type="Pfam" id="PF00465"/>
    </source>
</evidence>
<keyword evidence="4" id="KW-0520">NAD</keyword>
<comment type="similarity">
    <text evidence="2">Belongs to the iron-containing alcohol dehydrogenase family.</text>
</comment>
<dbReference type="GO" id="GO:0046872">
    <property type="term" value="F:metal ion binding"/>
    <property type="evidence" value="ECO:0007669"/>
    <property type="project" value="InterPro"/>
</dbReference>
<evidence type="ECO:0000256" key="3">
    <source>
        <dbReference type="ARBA" id="ARBA00023002"/>
    </source>
</evidence>
<dbReference type="Pfam" id="PF00465">
    <property type="entry name" value="Fe-ADH"/>
    <property type="match status" value="1"/>
</dbReference>
<dbReference type="PROSITE" id="PS00060">
    <property type="entry name" value="ADH_IRON_2"/>
    <property type="match status" value="1"/>
</dbReference>
<feature type="domain" description="Alcohol dehydrogenase iron-type/glycerol dehydrogenase GldA" evidence="5">
    <location>
        <begin position="17"/>
        <end position="183"/>
    </location>
</feature>
<evidence type="ECO:0000256" key="4">
    <source>
        <dbReference type="ARBA" id="ARBA00023027"/>
    </source>
</evidence>
<dbReference type="PANTHER" id="PTHR11496:SF102">
    <property type="entry name" value="ALCOHOL DEHYDROGENASE 4"/>
    <property type="match status" value="1"/>
</dbReference>
<evidence type="ECO:0000259" key="6">
    <source>
        <dbReference type="Pfam" id="PF25137"/>
    </source>
</evidence>
<gene>
    <name evidence="7" type="ORF">C4541_00585</name>
</gene>